<dbReference type="InterPro" id="IPR052363">
    <property type="entry name" value="LPS_export_LptC"/>
</dbReference>
<proteinExistence type="predicted"/>
<evidence type="ECO:0000256" key="6">
    <source>
        <dbReference type="SAM" id="Phobius"/>
    </source>
</evidence>
<keyword evidence="4 6" id="KW-1133">Transmembrane helix</keyword>
<gene>
    <name evidence="7" type="primary">lptC</name>
    <name evidence="7" type="ORF">ACFL27_28540</name>
</gene>
<dbReference type="PANTHER" id="PTHR37481">
    <property type="entry name" value="LIPOPOLYSACCHARIDE EXPORT SYSTEM PROTEIN LPTC"/>
    <property type="match status" value="1"/>
</dbReference>
<evidence type="ECO:0000256" key="2">
    <source>
        <dbReference type="ARBA" id="ARBA00022519"/>
    </source>
</evidence>
<keyword evidence="3 6" id="KW-0812">Transmembrane</keyword>
<keyword evidence="1" id="KW-1003">Cell membrane</keyword>
<accession>A0ABV6Z6T1</accession>
<dbReference type="InterPro" id="IPR010664">
    <property type="entry name" value="LipoPS_assembly_LptC-rel"/>
</dbReference>
<dbReference type="EMBL" id="JBHPBY010000739">
    <property type="protein sequence ID" value="MFC1854151.1"/>
    <property type="molecule type" value="Genomic_DNA"/>
</dbReference>
<dbReference type="PANTHER" id="PTHR37481:SF1">
    <property type="entry name" value="LIPOPOLYSACCHARIDE EXPORT SYSTEM PROTEIN LPTC"/>
    <property type="match status" value="1"/>
</dbReference>
<name>A0ABV6Z6T1_UNCC1</name>
<evidence type="ECO:0000256" key="3">
    <source>
        <dbReference type="ARBA" id="ARBA00022692"/>
    </source>
</evidence>
<evidence type="ECO:0000313" key="8">
    <source>
        <dbReference type="Proteomes" id="UP001594351"/>
    </source>
</evidence>
<protein>
    <submittedName>
        <fullName evidence="7">LPS export ABC transporter periplasmic protein LptC</fullName>
    </submittedName>
</protein>
<dbReference type="Pfam" id="PF06835">
    <property type="entry name" value="LptC"/>
    <property type="match status" value="1"/>
</dbReference>
<keyword evidence="5 6" id="KW-0472">Membrane</keyword>
<sequence length="268" mass="30732">MIFKKITLSTLFLVIIISLCLVFAIYILKASLYSNNNRHLPAKLESNMPDMVMEPFEYTNYDKNGQKLSFITAAKFKGFLQDNTYVLEQVTKAIFWQKDGTEVQARADEGTFEEQTQNVTLTGNVEIVVRPAREGDQPITFLSNDITYTNETGIFETQSPVKVLKKDFEIQGTGMILDRQQQKVWIQQDVSTTFPYELQTKQLNIPVHVTAQKAYYQHQPSEVHYYGQVQVRSAKNILHAAEIHIYLEPDQNRIECVGQVEATLIPQT</sequence>
<evidence type="ECO:0000256" key="1">
    <source>
        <dbReference type="ARBA" id="ARBA00022475"/>
    </source>
</evidence>
<dbReference type="Proteomes" id="UP001594351">
    <property type="component" value="Unassembled WGS sequence"/>
</dbReference>
<reference evidence="7 8" key="1">
    <citation type="submission" date="2024-09" db="EMBL/GenBank/DDBJ databases">
        <title>Laminarin stimulates single cell rates of sulfate reduction while oxygen inhibits transcriptomic activity in coastal marine sediment.</title>
        <authorList>
            <person name="Lindsay M."/>
            <person name="Orcutt B."/>
            <person name="Emerson D."/>
            <person name="Stepanauskas R."/>
            <person name="D'Angelo T."/>
        </authorList>
    </citation>
    <scope>NUCLEOTIDE SEQUENCE [LARGE SCALE GENOMIC DNA]</scope>
    <source>
        <strain evidence="7">SAG AM-311-K15</strain>
    </source>
</reference>
<organism evidence="7 8">
    <name type="scientific">candidate division CSSED10-310 bacterium</name>
    <dbReference type="NCBI Taxonomy" id="2855610"/>
    <lineage>
        <taxon>Bacteria</taxon>
        <taxon>Bacteria division CSSED10-310</taxon>
    </lineage>
</organism>
<feature type="transmembrane region" description="Helical" evidence="6">
    <location>
        <begin position="6"/>
        <end position="28"/>
    </location>
</feature>
<keyword evidence="2" id="KW-0997">Cell inner membrane</keyword>
<keyword evidence="8" id="KW-1185">Reference proteome</keyword>
<evidence type="ECO:0000256" key="4">
    <source>
        <dbReference type="ARBA" id="ARBA00022989"/>
    </source>
</evidence>
<evidence type="ECO:0000313" key="7">
    <source>
        <dbReference type="EMBL" id="MFC1854151.1"/>
    </source>
</evidence>
<dbReference type="NCBIfam" id="TIGR04409">
    <property type="entry name" value="LptC_YrbK"/>
    <property type="match status" value="1"/>
</dbReference>
<evidence type="ECO:0000256" key="5">
    <source>
        <dbReference type="ARBA" id="ARBA00023136"/>
    </source>
</evidence>
<comment type="caution">
    <text evidence="7">The sequence shown here is derived from an EMBL/GenBank/DDBJ whole genome shotgun (WGS) entry which is preliminary data.</text>
</comment>
<dbReference type="InterPro" id="IPR026265">
    <property type="entry name" value="LptC"/>
</dbReference>
<dbReference type="Gene3D" id="2.60.450.10">
    <property type="entry name" value="Lipopolysaccharide (LPS) transport protein A like domain"/>
    <property type="match status" value="1"/>
</dbReference>
<feature type="non-terminal residue" evidence="7">
    <location>
        <position position="268"/>
    </location>
</feature>